<comment type="caution">
    <text evidence="2">The sequence shown here is derived from an EMBL/GenBank/DDBJ whole genome shotgun (WGS) entry which is preliminary data.</text>
</comment>
<feature type="region of interest" description="Disordered" evidence="1">
    <location>
        <begin position="29"/>
        <end position="61"/>
    </location>
</feature>
<feature type="non-terminal residue" evidence="2">
    <location>
        <position position="79"/>
    </location>
</feature>
<dbReference type="EMBL" id="LXQA010532206">
    <property type="protein sequence ID" value="MCI57618.1"/>
    <property type="molecule type" value="Genomic_DNA"/>
</dbReference>
<accession>A0A392T9B7</accession>
<organism evidence="2 3">
    <name type="scientific">Trifolium medium</name>
    <dbReference type="NCBI Taxonomy" id="97028"/>
    <lineage>
        <taxon>Eukaryota</taxon>
        <taxon>Viridiplantae</taxon>
        <taxon>Streptophyta</taxon>
        <taxon>Embryophyta</taxon>
        <taxon>Tracheophyta</taxon>
        <taxon>Spermatophyta</taxon>
        <taxon>Magnoliopsida</taxon>
        <taxon>eudicotyledons</taxon>
        <taxon>Gunneridae</taxon>
        <taxon>Pentapetalae</taxon>
        <taxon>rosids</taxon>
        <taxon>fabids</taxon>
        <taxon>Fabales</taxon>
        <taxon>Fabaceae</taxon>
        <taxon>Papilionoideae</taxon>
        <taxon>50 kb inversion clade</taxon>
        <taxon>NPAAA clade</taxon>
        <taxon>Hologalegina</taxon>
        <taxon>IRL clade</taxon>
        <taxon>Trifolieae</taxon>
        <taxon>Trifolium</taxon>
    </lineage>
</organism>
<proteinExistence type="predicted"/>
<name>A0A392T9B7_9FABA</name>
<evidence type="ECO:0000313" key="3">
    <source>
        <dbReference type="Proteomes" id="UP000265520"/>
    </source>
</evidence>
<protein>
    <submittedName>
        <fullName evidence="2">Uncharacterized protein</fullName>
    </submittedName>
</protein>
<evidence type="ECO:0000313" key="2">
    <source>
        <dbReference type="EMBL" id="MCI57618.1"/>
    </source>
</evidence>
<sequence>MENQNNGGAAYQNEPLTEITLDNEETHVIEDGEEGTDAVPGPAHIQPQNSHDENENESLGRHCRVKYPSTRLQGYETNT</sequence>
<evidence type="ECO:0000256" key="1">
    <source>
        <dbReference type="SAM" id="MobiDB-lite"/>
    </source>
</evidence>
<keyword evidence="3" id="KW-1185">Reference proteome</keyword>
<dbReference type="Proteomes" id="UP000265520">
    <property type="component" value="Unassembled WGS sequence"/>
</dbReference>
<reference evidence="2 3" key="1">
    <citation type="journal article" date="2018" name="Front. Plant Sci.">
        <title>Red Clover (Trifolium pratense) and Zigzag Clover (T. medium) - A Picture of Genomic Similarities and Differences.</title>
        <authorList>
            <person name="Dluhosova J."/>
            <person name="Istvanek J."/>
            <person name="Nedelnik J."/>
            <person name="Repkova J."/>
        </authorList>
    </citation>
    <scope>NUCLEOTIDE SEQUENCE [LARGE SCALE GENOMIC DNA]</scope>
    <source>
        <strain evidence="3">cv. 10/8</strain>
        <tissue evidence="2">Leaf</tissue>
    </source>
</reference>
<dbReference type="AlphaFoldDB" id="A0A392T9B7"/>